<dbReference type="KEGG" id="cpro:CPRO_18500"/>
<evidence type="ECO:0000313" key="4">
    <source>
        <dbReference type="Proteomes" id="UP000068026"/>
    </source>
</evidence>
<keyword evidence="4" id="KW-1185">Reference proteome</keyword>
<dbReference type="Proteomes" id="UP000184204">
    <property type="component" value="Unassembled WGS sequence"/>
</dbReference>
<keyword evidence="1" id="KW-0812">Transmembrane</keyword>
<dbReference type="EMBL" id="CP014223">
    <property type="protein sequence ID" value="AMJ41434.1"/>
    <property type="molecule type" value="Genomic_DNA"/>
</dbReference>
<reference evidence="2 4" key="1">
    <citation type="journal article" date="2016" name="Genome Announc.">
        <title>Complete Genome Sequence of the Amino Acid-Fermenting Clostridium propionicum X2 (DSM 1682).</title>
        <authorList>
            <person name="Poehlein A."/>
            <person name="Schlien K."/>
            <person name="Chowdhury N.P."/>
            <person name="Gottschalk G."/>
            <person name="Buckel W."/>
            <person name="Daniel R."/>
        </authorList>
    </citation>
    <scope>NUCLEOTIDE SEQUENCE [LARGE SCALE GENOMIC DNA]</scope>
    <source>
        <strain evidence="2 4">X2</strain>
    </source>
</reference>
<reference evidence="4" key="2">
    <citation type="submission" date="2016-01" db="EMBL/GenBank/DDBJ databases">
        <authorList>
            <person name="Poehlein A."/>
            <person name="Schlien K."/>
            <person name="Gottschalk G."/>
            <person name="Buckel W."/>
            <person name="Daniel R."/>
        </authorList>
    </citation>
    <scope>NUCLEOTIDE SEQUENCE [LARGE SCALE GENOMIC DNA]</scope>
    <source>
        <strain evidence="4">X2</strain>
    </source>
</reference>
<dbReference type="RefSeq" id="WP_066050655.1">
    <property type="nucleotide sequence ID" value="NZ_CP014223.1"/>
</dbReference>
<dbReference type="AlphaFoldDB" id="A0A0X1U943"/>
<dbReference type="Proteomes" id="UP000068026">
    <property type="component" value="Chromosome"/>
</dbReference>
<name>A0A0X1U943_ANAPI</name>
<evidence type="ECO:0000256" key="1">
    <source>
        <dbReference type="SAM" id="Phobius"/>
    </source>
</evidence>
<sequence length="472" mass="55202">MKRNTFLRNCFLRGLLLVPLILGMVGFLKEYPQEYLNAVYFSLRLYGMEYDLEHITPVLEVARWTALLATFTTLFLTIKSISNAIVIKWKLLYPDTVAIYGTGSAAHYLLEDISQKKIRRKVISTNVFVPAHTHVIMLENDDEAMHFFSENLERFRAGDCVYIQLEDFSPHVLNYSGLALYPFSLSDLTAQLYWRKQSEWICSKCYETGSVKICLIGAGLYGEKMLYFGLLSNIYTRDQSIEYHLFGDWSEYQALHFNWDNIASPGDRVVFHSEAWYQWANHLCDMDMLILCEDDQQVNLHIAQRINAILPKCKFSLRLGDDGILQDKFLPSQITLFGSYNKLCCQEFILQEQLIEDARLQHKAYMQAHPESNIPAWEELDPFTRNSNISSTSFEKCNVPLIKAESRTLNDIELLERLSELEHIRWCRYHYLHNWSYRPGKKDSIHQTHCDLQLYKDLSHEARIKDWQALSH</sequence>
<dbReference type="OrthoDB" id="89777at2"/>
<evidence type="ECO:0000313" key="2">
    <source>
        <dbReference type="EMBL" id="AMJ41434.1"/>
    </source>
</evidence>
<keyword evidence="1" id="KW-0472">Membrane</keyword>
<dbReference type="Gene3D" id="6.20.350.10">
    <property type="match status" value="1"/>
</dbReference>
<evidence type="ECO:0008006" key="6">
    <source>
        <dbReference type="Google" id="ProtNLM"/>
    </source>
</evidence>
<accession>A0A0X1U943</accession>
<protein>
    <recommendedName>
        <fullName evidence="6">RyR domain protein</fullName>
    </recommendedName>
</protein>
<proteinExistence type="predicted"/>
<evidence type="ECO:0000313" key="5">
    <source>
        <dbReference type="Proteomes" id="UP000184204"/>
    </source>
</evidence>
<evidence type="ECO:0000313" key="3">
    <source>
        <dbReference type="EMBL" id="SHE68288.1"/>
    </source>
</evidence>
<organism evidence="3 5">
    <name type="scientific">Anaerotignum propionicum DSM 1682</name>
    <dbReference type="NCBI Taxonomy" id="991789"/>
    <lineage>
        <taxon>Bacteria</taxon>
        <taxon>Bacillati</taxon>
        <taxon>Bacillota</taxon>
        <taxon>Clostridia</taxon>
        <taxon>Lachnospirales</taxon>
        <taxon>Anaerotignaceae</taxon>
        <taxon>Anaerotignum</taxon>
    </lineage>
</organism>
<reference evidence="3" key="4">
    <citation type="submission" date="2016-11" db="EMBL/GenBank/DDBJ databases">
        <authorList>
            <person name="Varghese N."/>
            <person name="Submissions S."/>
        </authorList>
    </citation>
    <scope>NUCLEOTIDE SEQUENCE</scope>
    <source>
        <strain evidence="3">DSM 1682</strain>
    </source>
</reference>
<reference evidence="5" key="3">
    <citation type="submission" date="2016-11" db="EMBL/GenBank/DDBJ databases">
        <authorList>
            <person name="Jaros S."/>
            <person name="Januszkiewicz K."/>
            <person name="Wedrychowicz H."/>
        </authorList>
    </citation>
    <scope>NUCLEOTIDE SEQUENCE [LARGE SCALE GENOMIC DNA]</scope>
    <source>
        <strain evidence="5">DSM 1682</strain>
    </source>
</reference>
<gene>
    <name evidence="2" type="ORF">CPRO_18500</name>
    <name evidence="3" type="ORF">SAMN02745151_01447</name>
</gene>
<dbReference type="EMBL" id="FQUA01000005">
    <property type="protein sequence ID" value="SHE68288.1"/>
    <property type="molecule type" value="Genomic_DNA"/>
</dbReference>
<keyword evidence="1" id="KW-1133">Transmembrane helix</keyword>
<feature type="transmembrane region" description="Helical" evidence="1">
    <location>
        <begin position="12"/>
        <end position="28"/>
    </location>
</feature>